<dbReference type="KEGG" id="same:SAMCFNEI73_Ch2587"/>
<sequence>MLFVPQSAPAEKVEASSPANFHPKVKPLVGSLSADAASLLNLVIKADEVYRGAQLLDLSSFSVKSALQISEGEAIEARSELERRGLIVFHDNGSGYRGFYPRLP</sequence>
<dbReference type="AlphaFoldDB" id="A0A1L3LP67"/>
<dbReference type="EMBL" id="CP013107">
    <property type="protein sequence ID" value="APG91865.1"/>
    <property type="molecule type" value="Genomic_DNA"/>
</dbReference>
<dbReference type="Proteomes" id="UP000182306">
    <property type="component" value="Chromosome"/>
</dbReference>
<name>A0A1L3LP67_9HYPH</name>
<organism evidence="1 2">
    <name type="scientific">Sinorhizobium americanum</name>
    <dbReference type="NCBI Taxonomy" id="194963"/>
    <lineage>
        <taxon>Bacteria</taxon>
        <taxon>Pseudomonadati</taxon>
        <taxon>Pseudomonadota</taxon>
        <taxon>Alphaproteobacteria</taxon>
        <taxon>Hyphomicrobiales</taxon>
        <taxon>Rhizobiaceae</taxon>
        <taxon>Sinorhizobium/Ensifer group</taxon>
        <taxon>Sinorhizobium</taxon>
    </lineage>
</organism>
<proteinExistence type="predicted"/>
<dbReference type="STRING" id="194963.SAMCFNEI73_Ch2587"/>
<evidence type="ECO:0000313" key="1">
    <source>
        <dbReference type="EMBL" id="APG91865.1"/>
    </source>
</evidence>
<keyword evidence="2" id="KW-1185">Reference proteome</keyword>
<reference evidence="1 2" key="1">
    <citation type="submission" date="2015-10" db="EMBL/GenBank/DDBJ databases">
        <title>Genomic differences between typical nodule nitrogen-fixing rhizobial strains and those coming from bean seeds.</title>
        <authorList>
            <person name="Peralta H."/>
            <person name="Aguilar-Vera A."/>
            <person name="Diaz R."/>
            <person name="Mora Y."/>
            <person name="Martinez-Batallar G."/>
            <person name="Salazar E."/>
            <person name="Vargas-Lagunas C."/>
            <person name="Encarnacion S."/>
            <person name="Girard L."/>
            <person name="Mora J."/>
        </authorList>
    </citation>
    <scope>NUCLEOTIDE SEQUENCE [LARGE SCALE GENOMIC DNA]</scope>
    <source>
        <strain evidence="1 2">CFNEI 73</strain>
    </source>
</reference>
<accession>A0A1L3LP67</accession>
<gene>
    <name evidence="1" type="ORF">SAMCFNEI73_Ch2587</name>
</gene>
<protein>
    <submittedName>
        <fullName evidence="1">Uncharacterized protein</fullName>
    </submittedName>
</protein>
<evidence type="ECO:0000313" key="2">
    <source>
        <dbReference type="Proteomes" id="UP000182306"/>
    </source>
</evidence>